<dbReference type="InterPro" id="IPR018874">
    <property type="entry name" value="Phage_Mx8_p63_C"/>
</dbReference>
<dbReference type="Proteomes" id="UP001597252">
    <property type="component" value="Unassembled WGS sequence"/>
</dbReference>
<evidence type="ECO:0000313" key="2">
    <source>
        <dbReference type="EMBL" id="MFD1485401.1"/>
    </source>
</evidence>
<dbReference type="Pfam" id="PF10546">
    <property type="entry name" value="P63C"/>
    <property type="match status" value="1"/>
</dbReference>
<name>A0ABW4E8H4_9LACO</name>
<sequence length="305" mass="34862">MGIEEIVSSGHLEIGEISLYCFVTKTGKRLITASDVFRAVGRTRRGESRVEGYPPFIGARNIVPFIDDDFRGLMQPVKYRATNGKISEAYDATVIPRVADLYIEAHDRGVLSQAQEAVYERSLVIIRSLAKVGIAALVDEATGYQYNREAQALQKLLSAYISEDLLKWQAHFPREFYEEIYRLYGISDKFDPMNTKHPQWIGSFTNKYVYGVFPNEVMDEIRKRNPLKMSAKKVVYRGHKHFQHLTESVGLPQLDKHLSKLIGVMMLSNNMNDFNTNFVKVFANELERKSVQDDIKNGLVPLIFD</sequence>
<feature type="domain" description="Bacteriophage Mx8 p63 C-terminal" evidence="1">
    <location>
        <begin position="156"/>
        <end position="254"/>
    </location>
</feature>
<organism evidence="2 3">
    <name type="scientific">Lacticaseibacillus baoqingensis</name>
    <dbReference type="NCBI Taxonomy" id="2486013"/>
    <lineage>
        <taxon>Bacteria</taxon>
        <taxon>Bacillati</taxon>
        <taxon>Bacillota</taxon>
        <taxon>Bacilli</taxon>
        <taxon>Lactobacillales</taxon>
        <taxon>Lactobacillaceae</taxon>
        <taxon>Lacticaseibacillus</taxon>
    </lineage>
</organism>
<proteinExistence type="predicted"/>
<protein>
    <submittedName>
        <fullName evidence="2">P63C domain-containing protein</fullName>
    </submittedName>
</protein>
<reference evidence="3" key="1">
    <citation type="journal article" date="2019" name="Int. J. Syst. Evol. Microbiol.">
        <title>The Global Catalogue of Microorganisms (GCM) 10K type strain sequencing project: providing services to taxonomists for standard genome sequencing and annotation.</title>
        <authorList>
            <consortium name="The Broad Institute Genomics Platform"/>
            <consortium name="The Broad Institute Genome Sequencing Center for Infectious Disease"/>
            <person name="Wu L."/>
            <person name="Ma J."/>
        </authorList>
    </citation>
    <scope>NUCLEOTIDE SEQUENCE [LARGE SCALE GENOMIC DNA]</scope>
    <source>
        <strain evidence="3">CCM 8903</strain>
    </source>
</reference>
<keyword evidence="3" id="KW-1185">Reference proteome</keyword>
<dbReference type="EMBL" id="JBHTON010000028">
    <property type="protein sequence ID" value="MFD1485401.1"/>
    <property type="molecule type" value="Genomic_DNA"/>
</dbReference>
<gene>
    <name evidence="2" type="ORF">ACFQ5J_09185</name>
</gene>
<comment type="caution">
    <text evidence="2">The sequence shown here is derived from an EMBL/GenBank/DDBJ whole genome shotgun (WGS) entry which is preliminary data.</text>
</comment>
<evidence type="ECO:0000313" key="3">
    <source>
        <dbReference type="Proteomes" id="UP001597252"/>
    </source>
</evidence>
<evidence type="ECO:0000259" key="1">
    <source>
        <dbReference type="Pfam" id="PF10546"/>
    </source>
</evidence>
<dbReference type="RefSeq" id="WP_125751592.1">
    <property type="nucleotide sequence ID" value="NZ_JBHTON010000028.1"/>
</dbReference>
<accession>A0ABW4E8H4</accession>